<dbReference type="InterPro" id="IPR012675">
    <property type="entry name" value="Beta-grasp_dom_sf"/>
</dbReference>
<dbReference type="GO" id="GO:0000166">
    <property type="term" value="F:nucleotide binding"/>
    <property type="evidence" value="ECO:0007669"/>
    <property type="project" value="UniProtKB-KW"/>
</dbReference>
<reference evidence="4" key="1">
    <citation type="submission" date="2022-09" db="EMBL/GenBank/DDBJ databases">
        <title>Aureispira anguillicida sp. nov., isolated from Leptocephalus of Japanese eel Anguilla japonica.</title>
        <authorList>
            <person name="Yuasa K."/>
            <person name="Mekata T."/>
            <person name="Ikunari K."/>
        </authorList>
    </citation>
    <scope>NUCLEOTIDE SEQUENCE</scope>
    <source>
        <strain evidence="4">EL160426</strain>
    </source>
</reference>
<dbReference type="GO" id="GO:0006777">
    <property type="term" value="P:Mo-molybdopterin cofactor biosynthetic process"/>
    <property type="evidence" value="ECO:0007669"/>
    <property type="project" value="InterPro"/>
</dbReference>
<gene>
    <name evidence="4" type="ORF">AsAng_0005900</name>
</gene>
<dbReference type="PANTHER" id="PTHR33359:SF1">
    <property type="entry name" value="MOLYBDOPTERIN SYNTHASE SULFUR CARRIER SUBUNIT"/>
    <property type="match status" value="1"/>
</dbReference>
<name>A0A915YB85_9BACT</name>
<protein>
    <recommendedName>
        <fullName evidence="3">Molybdopterin synthase sulfur carrier subunit</fullName>
    </recommendedName>
</protein>
<evidence type="ECO:0000256" key="3">
    <source>
        <dbReference type="ARBA" id="ARBA00024247"/>
    </source>
</evidence>
<dbReference type="InterPro" id="IPR016155">
    <property type="entry name" value="Mopterin_synth/thiamin_S_b"/>
</dbReference>
<organism evidence="4 5">
    <name type="scientific">Aureispira anguillae</name>
    <dbReference type="NCBI Taxonomy" id="2864201"/>
    <lineage>
        <taxon>Bacteria</taxon>
        <taxon>Pseudomonadati</taxon>
        <taxon>Bacteroidota</taxon>
        <taxon>Saprospiria</taxon>
        <taxon>Saprospirales</taxon>
        <taxon>Saprospiraceae</taxon>
        <taxon>Aureispira</taxon>
    </lineage>
</organism>
<accession>A0A915YB85</accession>
<dbReference type="Gene3D" id="3.10.20.30">
    <property type="match status" value="1"/>
</dbReference>
<dbReference type="InterPro" id="IPR044672">
    <property type="entry name" value="MOCS2A"/>
</dbReference>
<dbReference type="CDD" id="cd00754">
    <property type="entry name" value="Ubl_MoaD"/>
    <property type="match status" value="1"/>
</dbReference>
<dbReference type="PANTHER" id="PTHR33359">
    <property type="entry name" value="MOLYBDOPTERIN SYNTHASE SULFUR CARRIER SUBUNIT"/>
    <property type="match status" value="1"/>
</dbReference>
<dbReference type="RefSeq" id="WP_264791237.1">
    <property type="nucleotide sequence ID" value="NZ_AP026867.1"/>
</dbReference>
<evidence type="ECO:0000256" key="2">
    <source>
        <dbReference type="ARBA" id="ARBA00024200"/>
    </source>
</evidence>
<dbReference type="InterPro" id="IPR003749">
    <property type="entry name" value="ThiS/MoaD-like"/>
</dbReference>
<keyword evidence="1" id="KW-0547">Nucleotide-binding</keyword>
<dbReference type="Pfam" id="PF02597">
    <property type="entry name" value="ThiS"/>
    <property type="match status" value="1"/>
</dbReference>
<dbReference type="EMBL" id="AP026867">
    <property type="protein sequence ID" value="BDS09885.1"/>
    <property type="molecule type" value="Genomic_DNA"/>
</dbReference>
<evidence type="ECO:0000313" key="5">
    <source>
        <dbReference type="Proteomes" id="UP001060919"/>
    </source>
</evidence>
<evidence type="ECO:0000313" key="4">
    <source>
        <dbReference type="EMBL" id="BDS09885.1"/>
    </source>
</evidence>
<evidence type="ECO:0000256" key="1">
    <source>
        <dbReference type="ARBA" id="ARBA00022741"/>
    </source>
</evidence>
<sequence>MKINIKYFGLLVELIGKNEETLLLSDVCTVTTLINSLVEHYPQLEGKQFKVAVNQCLAAKDVLISEQDEVALLPPFAGG</sequence>
<comment type="similarity">
    <text evidence="2">Belongs to the MoaD family.</text>
</comment>
<proteinExistence type="inferred from homology"/>
<dbReference type="AlphaFoldDB" id="A0A915YB85"/>
<dbReference type="SUPFAM" id="SSF54285">
    <property type="entry name" value="MoaD/ThiS"/>
    <property type="match status" value="1"/>
</dbReference>
<dbReference type="Proteomes" id="UP001060919">
    <property type="component" value="Chromosome"/>
</dbReference>
<keyword evidence="5" id="KW-1185">Reference proteome</keyword>
<dbReference type="KEGG" id="aup:AsAng_0005900"/>
<dbReference type="GO" id="GO:1990133">
    <property type="term" value="C:molybdopterin adenylyltransferase complex"/>
    <property type="evidence" value="ECO:0007669"/>
    <property type="project" value="TreeGrafter"/>
</dbReference>